<sequence length="146" mass="17101">MQDFTFIKDIHSRNLVINGYHAVSRCESWNFLKNFTPNNNDGFMFTDHPKVYEIGHMMESCPHPPGHSGCSFAWTMRQLEAIAKNGYENYKNTWIARYQEEEQRAVQQRRIRLAQEVANRNISVPEIPPLLIINENPEVTPEIPRQ</sequence>
<dbReference type="EMBL" id="MN739669">
    <property type="protein sequence ID" value="QHT19814.1"/>
    <property type="molecule type" value="Genomic_DNA"/>
</dbReference>
<proteinExistence type="predicted"/>
<evidence type="ECO:0000313" key="1">
    <source>
        <dbReference type="EMBL" id="QHT19814.1"/>
    </source>
</evidence>
<reference evidence="1" key="1">
    <citation type="journal article" date="2020" name="Nature">
        <title>Giant virus diversity and host interactions through global metagenomics.</title>
        <authorList>
            <person name="Schulz F."/>
            <person name="Roux S."/>
            <person name="Paez-Espino D."/>
            <person name="Jungbluth S."/>
            <person name="Walsh D.A."/>
            <person name="Denef V.J."/>
            <person name="McMahon K.D."/>
            <person name="Konstantinidis K.T."/>
            <person name="Eloe-Fadrosh E.A."/>
            <person name="Kyrpides N.C."/>
            <person name="Woyke T."/>
        </authorList>
    </citation>
    <scope>NUCLEOTIDE SEQUENCE</scope>
    <source>
        <strain evidence="1">GVMAG-M-3300023174-5</strain>
    </source>
</reference>
<dbReference type="AlphaFoldDB" id="A0A6C0DT88"/>
<organism evidence="1">
    <name type="scientific">viral metagenome</name>
    <dbReference type="NCBI Taxonomy" id="1070528"/>
    <lineage>
        <taxon>unclassified sequences</taxon>
        <taxon>metagenomes</taxon>
        <taxon>organismal metagenomes</taxon>
    </lineage>
</organism>
<accession>A0A6C0DT88</accession>
<protein>
    <submittedName>
        <fullName evidence="1">Uncharacterized protein</fullName>
    </submittedName>
</protein>
<name>A0A6C0DT88_9ZZZZ</name>